<dbReference type="SUPFAM" id="SSF47473">
    <property type="entry name" value="EF-hand"/>
    <property type="match status" value="1"/>
</dbReference>
<dbReference type="InterPro" id="IPR002048">
    <property type="entry name" value="EF_hand_dom"/>
</dbReference>
<keyword evidence="8" id="KW-1185">Reference proteome</keyword>
<evidence type="ECO:0000313" key="8">
    <source>
        <dbReference type="Proteomes" id="UP000594262"/>
    </source>
</evidence>
<keyword evidence="3" id="KW-0106">Calcium</keyword>
<dbReference type="GO" id="GO:0008218">
    <property type="term" value="P:bioluminescence"/>
    <property type="evidence" value="ECO:0007669"/>
    <property type="project" value="UniProtKB-KW"/>
</dbReference>
<dbReference type="InterPro" id="IPR011992">
    <property type="entry name" value="EF-hand-dom_pair"/>
</dbReference>
<dbReference type="PANTHER" id="PTHR23048:SF0">
    <property type="entry name" value="CALMODULIN LIKE 3"/>
    <property type="match status" value="1"/>
</dbReference>
<dbReference type="EnsemblMetazoa" id="CLYHEMT005810.2">
    <property type="protein sequence ID" value="CLYHEMP005810.2"/>
    <property type="gene ID" value="CLYHEMG005810"/>
</dbReference>
<keyword evidence="5" id="KW-0599">Photoprotein</keyword>
<keyword evidence="2" id="KW-0677">Repeat</keyword>
<dbReference type="InterPro" id="IPR018247">
    <property type="entry name" value="EF_Hand_1_Ca_BS"/>
</dbReference>
<dbReference type="PROSITE" id="PS50222">
    <property type="entry name" value="EF_HAND_2"/>
    <property type="match status" value="3"/>
</dbReference>
<dbReference type="Pfam" id="PF13499">
    <property type="entry name" value="EF-hand_7"/>
    <property type="match status" value="2"/>
</dbReference>
<dbReference type="PANTHER" id="PTHR23048">
    <property type="entry name" value="MYOSIN LIGHT CHAIN 1, 3"/>
    <property type="match status" value="1"/>
</dbReference>
<evidence type="ECO:0000256" key="3">
    <source>
        <dbReference type="ARBA" id="ARBA00022837"/>
    </source>
</evidence>
<dbReference type="FunFam" id="1.10.238.10:FF:000527">
    <property type="entry name" value="Calmodulin-3"/>
    <property type="match status" value="1"/>
</dbReference>
<feature type="domain" description="EF-hand" evidence="6">
    <location>
        <begin position="164"/>
        <end position="199"/>
    </location>
</feature>
<dbReference type="SMART" id="SM00054">
    <property type="entry name" value="EFh"/>
    <property type="match status" value="4"/>
</dbReference>
<evidence type="ECO:0000313" key="7">
    <source>
        <dbReference type="EnsemblMetazoa" id="CLYHEMP005810.2"/>
    </source>
</evidence>
<dbReference type="GO" id="GO:0005509">
    <property type="term" value="F:calcium ion binding"/>
    <property type="evidence" value="ECO:0007669"/>
    <property type="project" value="InterPro"/>
</dbReference>
<dbReference type="AlphaFoldDB" id="A0A7M5WJV8"/>
<accession>A0A7M5WJV8</accession>
<feature type="domain" description="EF-hand" evidence="6">
    <location>
        <begin position="204"/>
        <end position="232"/>
    </location>
</feature>
<comment type="similarity">
    <text evidence="1">Belongs to the aequorin family.</text>
</comment>
<name>A0A7M5WJV8_9CNID</name>
<dbReference type="Proteomes" id="UP000594262">
    <property type="component" value="Unplaced"/>
</dbReference>
<evidence type="ECO:0000259" key="6">
    <source>
        <dbReference type="PROSITE" id="PS50222"/>
    </source>
</evidence>
<dbReference type="Gene3D" id="1.10.238.10">
    <property type="entry name" value="EF-hand"/>
    <property type="match status" value="2"/>
</dbReference>
<reference evidence="7" key="1">
    <citation type="submission" date="2021-01" db="UniProtKB">
        <authorList>
            <consortium name="EnsemblMetazoa"/>
        </authorList>
    </citation>
    <scope>IDENTIFICATION</scope>
</reference>
<proteinExistence type="inferred from homology"/>
<dbReference type="PROSITE" id="PS00018">
    <property type="entry name" value="EF_HAND_1"/>
    <property type="match status" value="3"/>
</dbReference>
<evidence type="ECO:0000256" key="4">
    <source>
        <dbReference type="ARBA" id="ARBA00023223"/>
    </source>
</evidence>
<sequence>MVKRFEGYKYEKLSIATEEQNGVIDKQPNGQNHTGLNFSLESVDELLHENKENSKGLWSNLFDFLTCGACCRVEVYYPRYEHFQNSVTSKQYEELKNAFIAFDRNCDGFIDSEDLGYVMGKLGHDLSSKEVKKVFKDICKHSNGKMDFTDFVEMMAQDKLVLTTSEQEILAAFQFLDQNHDGYITIDELLQRFHGCLSDTEASRLMCEADANGDGKIDFNEFKHMMFNQERSISLAQSEVELYS</sequence>
<protein>
    <recommendedName>
        <fullName evidence="6">EF-hand domain-containing protein</fullName>
    </recommendedName>
</protein>
<dbReference type="CDD" id="cd00051">
    <property type="entry name" value="EFh"/>
    <property type="match status" value="2"/>
</dbReference>
<dbReference type="InterPro" id="IPR050230">
    <property type="entry name" value="CALM/Myosin/TropC-like"/>
</dbReference>
<evidence type="ECO:0000256" key="1">
    <source>
        <dbReference type="ARBA" id="ARBA00007828"/>
    </source>
</evidence>
<feature type="domain" description="EF-hand" evidence="6">
    <location>
        <begin position="90"/>
        <end position="125"/>
    </location>
</feature>
<dbReference type="RefSeq" id="XP_066911909.1">
    <property type="nucleotide sequence ID" value="XM_067055808.1"/>
</dbReference>
<dbReference type="OrthoDB" id="429467at2759"/>
<organism evidence="7 8">
    <name type="scientific">Clytia hemisphaerica</name>
    <dbReference type="NCBI Taxonomy" id="252671"/>
    <lineage>
        <taxon>Eukaryota</taxon>
        <taxon>Metazoa</taxon>
        <taxon>Cnidaria</taxon>
        <taxon>Hydrozoa</taxon>
        <taxon>Hydroidolina</taxon>
        <taxon>Leptothecata</taxon>
        <taxon>Obeliida</taxon>
        <taxon>Clytiidae</taxon>
        <taxon>Clytia</taxon>
    </lineage>
</organism>
<evidence type="ECO:0000256" key="2">
    <source>
        <dbReference type="ARBA" id="ARBA00022737"/>
    </source>
</evidence>
<dbReference type="GeneID" id="136799124"/>
<keyword evidence="4" id="KW-0455">Luminescence</keyword>
<dbReference type="GO" id="GO:0016460">
    <property type="term" value="C:myosin II complex"/>
    <property type="evidence" value="ECO:0007669"/>
    <property type="project" value="TreeGrafter"/>
</dbReference>
<evidence type="ECO:0000256" key="5">
    <source>
        <dbReference type="ARBA" id="ARBA00023262"/>
    </source>
</evidence>